<evidence type="ECO:0000256" key="2">
    <source>
        <dbReference type="ARBA" id="ARBA00012528"/>
    </source>
</evidence>
<dbReference type="GO" id="GO:1902201">
    <property type="term" value="P:negative regulation of bacterial-type flagellum-dependent cell motility"/>
    <property type="evidence" value="ECO:0007669"/>
    <property type="project" value="TreeGrafter"/>
</dbReference>
<keyword evidence="3" id="KW-0175">Coiled coil</keyword>
<dbReference type="GO" id="GO:0005886">
    <property type="term" value="C:plasma membrane"/>
    <property type="evidence" value="ECO:0007669"/>
    <property type="project" value="TreeGrafter"/>
</dbReference>
<dbReference type="EC" id="2.7.7.65" evidence="2"/>
<dbReference type="PANTHER" id="PTHR45138">
    <property type="entry name" value="REGULATORY COMPONENTS OF SENSORY TRANSDUCTION SYSTEM"/>
    <property type="match status" value="1"/>
</dbReference>
<dbReference type="OrthoDB" id="9812260at2"/>
<dbReference type="CDD" id="cd01949">
    <property type="entry name" value="GGDEF"/>
    <property type="match status" value="1"/>
</dbReference>
<name>A0A4V2SBW8_9GAMM</name>
<sequence>MLFSKRRKSSDTSNLSTDAHLKVAQARQSKYRQLSEDFLGWLKDFALDEEDIDSASFYAALEILRARLQELNDSTRPQSVETHTAFIPAFIARQRRHLEERDTELREVVQVLTSAVIAMNSRNDAYDSSLSEQIENMTALSRLEDIRKLRSGLIAELTQLRELQEKKQAAESSSIQKLTSQVASLRTELELAQEESRRDGLTDIYNRRAFDAFLDGQLDTNGSRRSQFALLMLDLDNFKAINDNFGHLLGDRVLLAVVEICRSVIRSEDVFARFGGDEFAIIFPGASARIATRKGNEICKILKSRIFTVEETPERPETSLVLSVSIGVTACKAGDSRASLLKRVDTALYEAKRAGKNCVRSA</sequence>
<evidence type="ECO:0000259" key="4">
    <source>
        <dbReference type="PROSITE" id="PS50887"/>
    </source>
</evidence>
<dbReference type="Proteomes" id="UP000294980">
    <property type="component" value="Unassembled WGS sequence"/>
</dbReference>
<evidence type="ECO:0000256" key="1">
    <source>
        <dbReference type="ARBA" id="ARBA00001946"/>
    </source>
</evidence>
<dbReference type="GO" id="GO:0052621">
    <property type="term" value="F:diguanylate cyclase activity"/>
    <property type="evidence" value="ECO:0007669"/>
    <property type="project" value="UniProtKB-EC"/>
</dbReference>
<dbReference type="SMART" id="SM00267">
    <property type="entry name" value="GGDEF"/>
    <property type="match status" value="1"/>
</dbReference>
<comment type="cofactor">
    <cofactor evidence="1">
        <name>Mg(2+)</name>
        <dbReference type="ChEBI" id="CHEBI:18420"/>
    </cofactor>
</comment>
<evidence type="ECO:0000313" key="6">
    <source>
        <dbReference type="Proteomes" id="UP000294980"/>
    </source>
</evidence>
<reference evidence="5 6" key="1">
    <citation type="submission" date="2019-03" db="EMBL/GenBank/DDBJ databases">
        <title>Genomic Encyclopedia of Type Strains, Phase IV (KMG-IV): sequencing the most valuable type-strain genomes for metagenomic binning, comparative biology and taxonomic classification.</title>
        <authorList>
            <person name="Goeker M."/>
        </authorList>
    </citation>
    <scope>NUCLEOTIDE SEQUENCE [LARGE SCALE GENOMIC DNA]</scope>
    <source>
        <strain evidence="5 6">DSM 23344</strain>
    </source>
</reference>
<dbReference type="RefSeq" id="WP_117314873.1">
    <property type="nucleotide sequence ID" value="NZ_QQSW01000002.1"/>
</dbReference>
<dbReference type="FunFam" id="3.30.70.270:FF:000001">
    <property type="entry name" value="Diguanylate cyclase domain protein"/>
    <property type="match status" value="1"/>
</dbReference>
<protein>
    <recommendedName>
        <fullName evidence="2">diguanylate cyclase</fullName>
        <ecNumber evidence="2">2.7.7.65</ecNumber>
    </recommendedName>
</protein>
<evidence type="ECO:0000313" key="5">
    <source>
        <dbReference type="EMBL" id="TCO76630.1"/>
    </source>
</evidence>
<dbReference type="PROSITE" id="PS50887">
    <property type="entry name" value="GGDEF"/>
    <property type="match status" value="1"/>
</dbReference>
<feature type="coiled-coil region" evidence="3">
    <location>
        <begin position="153"/>
        <end position="195"/>
    </location>
</feature>
<feature type="domain" description="GGDEF" evidence="4">
    <location>
        <begin position="226"/>
        <end position="362"/>
    </location>
</feature>
<keyword evidence="6" id="KW-1185">Reference proteome</keyword>
<proteinExistence type="predicted"/>
<dbReference type="AlphaFoldDB" id="A0A4V2SBW8"/>
<dbReference type="InterPro" id="IPR043128">
    <property type="entry name" value="Rev_trsase/Diguanyl_cyclase"/>
</dbReference>
<dbReference type="Pfam" id="PF00990">
    <property type="entry name" value="GGDEF"/>
    <property type="match status" value="1"/>
</dbReference>
<dbReference type="Gene3D" id="3.30.70.270">
    <property type="match status" value="1"/>
</dbReference>
<evidence type="ECO:0000256" key="3">
    <source>
        <dbReference type="SAM" id="Coils"/>
    </source>
</evidence>
<gene>
    <name evidence="5" type="ORF">EV688_10484</name>
</gene>
<comment type="caution">
    <text evidence="5">The sequence shown here is derived from an EMBL/GenBank/DDBJ whole genome shotgun (WGS) entry which is preliminary data.</text>
</comment>
<dbReference type="EMBL" id="SLWX01000004">
    <property type="protein sequence ID" value="TCO76630.1"/>
    <property type="molecule type" value="Genomic_DNA"/>
</dbReference>
<dbReference type="InterPro" id="IPR029787">
    <property type="entry name" value="Nucleotide_cyclase"/>
</dbReference>
<dbReference type="InterPro" id="IPR050469">
    <property type="entry name" value="Diguanylate_Cyclase"/>
</dbReference>
<accession>A0A4V2SBW8</accession>
<dbReference type="InterPro" id="IPR000160">
    <property type="entry name" value="GGDEF_dom"/>
</dbReference>
<dbReference type="NCBIfam" id="TIGR00254">
    <property type="entry name" value="GGDEF"/>
    <property type="match status" value="1"/>
</dbReference>
<dbReference type="SUPFAM" id="SSF55073">
    <property type="entry name" value="Nucleotide cyclase"/>
    <property type="match status" value="1"/>
</dbReference>
<dbReference type="GO" id="GO:0043709">
    <property type="term" value="P:cell adhesion involved in single-species biofilm formation"/>
    <property type="evidence" value="ECO:0007669"/>
    <property type="project" value="TreeGrafter"/>
</dbReference>
<organism evidence="5 6">
    <name type="scientific">Chromatocurvus halotolerans</name>
    <dbReference type="NCBI Taxonomy" id="1132028"/>
    <lineage>
        <taxon>Bacteria</taxon>
        <taxon>Pseudomonadati</taxon>
        <taxon>Pseudomonadota</taxon>
        <taxon>Gammaproteobacteria</taxon>
        <taxon>Cellvibrionales</taxon>
        <taxon>Halieaceae</taxon>
        <taxon>Chromatocurvus</taxon>
    </lineage>
</organism>
<dbReference type="PANTHER" id="PTHR45138:SF2">
    <property type="entry name" value="DIGUANYLATE CYCLASE VDCA"/>
    <property type="match status" value="1"/>
</dbReference>